<dbReference type="Proteomes" id="UP001273505">
    <property type="component" value="Unassembled WGS sequence"/>
</dbReference>
<accession>A0ABU4S4P0</accession>
<evidence type="ECO:0000313" key="1">
    <source>
        <dbReference type="EMBL" id="MDX6850863.1"/>
    </source>
</evidence>
<dbReference type="Pfam" id="PF14060">
    <property type="entry name" value="DUF4252"/>
    <property type="match status" value="1"/>
</dbReference>
<evidence type="ECO:0000313" key="2">
    <source>
        <dbReference type="Proteomes" id="UP001273505"/>
    </source>
</evidence>
<dbReference type="InterPro" id="IPR025348">
    <property type="entry name" value="DUF4252"/>
</dbReference>
<reference evidence="1 2" key="1">
    <citation type="submission" date="2023-11" db="EMBL/GenBank/DDBJ databases">
        <title>Gilvimarinus fulvus sp. nov., isolated from the surface of Kelp.</title>
        <authorList>
            <person name="Sun Y.Y."/>
            <person name="Gong Y."/>
            <person name="Du Z.J."/>
        </authorList>
    </citation>
    <scope>NUCLEOTIDE SEQUENCE [LARGE SCALE GENOMIC DNA]</scope>
    <source>
        <strain evidence="1 2">SDUM040013</strain>
    </source>
</reference>
<organism evidence="1 2">
    <name type="scientific">Gilvimarinus gilvus</name>
    <dbReference type="NCBI Taxonomy" id="3058038"/>
    <lineage>
        <taxon>Bacteria</taxon>
        <taxon>Pseudomonadati</taxon>
        <taxon>Pseudomonadota</taxon>
        <taxon>Gammaproteobacteria</taxon>
        <taxon>Cellvibrionales</taxon>
        <taxon>Cellvibrionaceae</taxon>
        <taxon>Gilvimarinus</taxon>
    </lineage>
</organism>
<name>A0ABU4S4P0_9GAMM</name>
<proteinExistence type="predicted"/>
<dbReference type="EMBL" id="JAXAFO010000033">
    <property type="protein sequence ID" value="MDX6850863.1"/>
    <property type="molecule type" value="Genomic_DNA"/>
</dbReference>
<protein>
    <submittedName>
        <fullName evidence="1">DUF4252 domain-containing protein</fullName>
    </submittedName>
</protein>
<gene>
    <name evidence="1" type="ORF">SCD92_15925</name>
</gene>
<keyword evidence="2" id="KW-1185">Reference proteome</keyword>
<sequence length="174" mass="18791">MKKLLITVIGFVLVVGAGVAIATAKSGPDQSHVGYANYSLDNVKGLKSKLSLNLGSWTLKPLIWAASQSDSEEAKFLDNISGLDVNFYDVNAPTEVITSQLGNSLSALEANGWEKIVAVNDAKEYVRILTLTDGDVFKGVLISVINEREAIFINVTGSLHNDDLQHLVAMSNEW</sequence>
<comment type="caution">
    <text evidence="1">The sequence shown here is derived from an EMBL/GenBank/DDBJ whole genome shotgun (WGS) entry which is preliminary data.</text>
</comment>
<dbReference type="RefSeq" id="WP_302721016.1">
    <property type="nucleotide sequence ID" value="NZ_JAULRU010000220.1"/>
</dbReference>